<organism evidence="1 2">
    <name type="scientific">Methylobacterium oryzae</name>
    <dbReference type="NCBI Taxonomy" id="334852"/>
    <lineage>
        <taxon>Bacteria</taxon>
        <taxon>Pseudomonadati</taxon>
        <taxon>Pseudomonadota</taxon>
        <taxon>Alphaproteobacteria</taxon>
        <taxon>Hyphomicrobiales</taxon>
        <taxon>Methylobacteriaceae</taxon>
        <taxon>Methylobacterium</taxon>
    </lineage>
</organism>
<accession>A0ABU7TRE9</accession>
<dbReference type="Proteomes" id="UP001355206">
    <property type="component" value="Unassembled WGS sequence"/>
</dbReference>
<reference evidence="1 2" key="1">
    <citation type="journal article" date="2012" name="Genet. Mol. Biol.">
        <title>Analysis of 16S rRNA and mxaF genes revealing insights into Methylobacterium niche-specific plant association.</title>
        <authorList>
            <person name="Dourado M.N."/>
            <person name="Andreote F.D."/>
            <person name="Dini-Andreote F."/>
            <person name="Conti R."/>
            <person name="Araujo J.M."/>
            <person name="Araujo W.L."/>
        </authorList>
    </citation>
    <scope>NUCLEOTIDE SEQUENCE [LARGE SCALE GENOMIC DNA]</scope>
    <source>
        <strain evidence="1 2">TC3-10</strain>
    </source>
</reference>
<evidence type="ECO:0000313" key="1">
    <source>
        <dbReference type="EMBL" id="MEE7492232.1"/>
    </source>
</evidence>
<name>A0ABU7TRE9_9HYPH</name>
<evidence type="ECO:0000313" key="2">
    <source>
        <dbReference type="Proteomes" id="UP001355206"/>
    </source>
</evidence>
<protein>
    <submittedName>
        <fullName evidence="1">Uncharacterized protein</fullName>
    </submittedName>
</protein>
<sequence>MTDIDLFEHRLATTAAGVHLFMLAHEVRMDPGNRVWAGPSGNANHRTARDEMWELKVDLQRLESGWAPDDDELAGTPRLELWGITFRGGELLWRLMGAPYEAARDLPGVADGETMCTMQILAIDDGFTWARDRRGFYRLGEPRG</sequence>
<comment type="caution">
    <text evidence="1">The sequence shown here is derived from an EMBL/GenBank/DDBJ whole genome shotgun (WGS) entry which is preliminary data.</text>
</comment>
<gene>
    <name evidence="1" type="ORF">MOTC310_17820</name>
</gene>
<proteinExistence type="predicted"/>
<dbReference type="EMBL" id="MLCA01000009">
    <property type="protein sequence ID" value="MEE7492232.1"/>
    <property type="molecule type" value="Genomic_DNA"/>
</dbReference>
<keyword evidence="2" id="KW-1185">Reference proteome</keyword>
<dbReference type="RefSeq" id="WP_331302769.1">
    <property type="nucleotide sequence ID" value="NZ_MLCA01000009.1"/>
</dbReference>